<reference evidence="2 3" key="1">
    <citation type="submission" date="2017-06" db="EMBL/GenBank/DDBJ databases">
        <title>Draft genome sequence of anaerobic fermentative bacterium Anaeromicrobium sediminis DY2726D isolated from West Pacific Ocean sediments.</title>
        <authorList>
            <person name="Zeng X."/>
        </authorList>
    </citation>
    <scope>NUCLEOTIDE SEQUENCE [LARGE SCALE GENOMIC DNA]</scope>
    <source>
        <strain evidence="2 3">DY2726D</strain>
    </source>
</reference>
<protein>
    <submittedName>
        <fullName evidence="2">Uncharacterized protein</fullName>
    </submittedName>
</protein>
<comment type="caution">
    <text evidence="2">The sequence shown here is derived from an EMBL/GenBank/DDBJ whole genome shotgun (WGS) entry which is preliminary data.</text>
</comment>
<dbReference type="OrthoDB" id="9829518at2"/>
<organism evidence="2 3">
    <name type="scientific">Anaeromicrobium sediminis</name>
    <dbReference type="NCBI Taxonomy" id="1478221"/>
    <lineage>
        <taxon>Bacteria</taxon>
        <taxon>Bacillati</taxon>
        <taxon>Bacillota</taxon>
        <taxon>Clostridia</taxon>
        <taxon>Peptostreptococcales</taxon>
        <taxon>Thermotaleaceae</taxon>
        <taxon>Anaeromicrobium</taxon>
    </lineage>
</organism>
<name>A0A267MPQ4_9FIRM</name>
<keyword evidence="1" id="KW-0175">Coiled coil</keyword>
<gene>
    <name evidence="2" type="ORF">CCE28_00140</name>
</gene>
<sequence length="267" mass="31513">MRGYVKNVIIGTLECDNFDEDDFTIRYDVNKAIIRYDYSDLEYKFIVNIPDERTEVEKESNVMGMKLGNRIKKVYFFEGQMNPGRYSACENFECRNLKELKEELNSWKKYLFGELSSSRTNLDNGIENRTHSFDFEYIEKYIDENIADEMFSCKEIEELNNKLNEVQSKFEEELKNIISDQEKLKEELNKVKKDFSKLKTASTIMAKRDWCKKYTRKIKDFLSDEEKRATTLKVLKGGNMFLKIFGMEIPMLGEGIETMEEVANSID</sequence>
<accession>A0A267MPQ4</accession>
<dbReference type="RefSeq" id="WP_095129753.1">
    <property type="nucleotide sequence ID" value="NZ_NIBG01000001.1"/>
</dbReference>
<dbReference type="Proteomes" id="UP000216024">
    <property type="component" value="Unassembled WGS sequence"/>
</dbReference>
<dbReference type="AlphaFoldDB" id="A0A267MPQ4"/>
<dbReference type="EMBL" id="NIBG01000001">
    <property type="protein sequence ID" value="PAB60878.1"/>
    <property type="molecule type" value="Genomic_DNA"/>
</dbReference>
<proteinExistence type="predicted"/>
<evidence type="ECO:0000313" key="2">
    <source>
        <dbReference type="EMBL" id="PAB60878.1"/>
    </source>
</evidence>
<feature type="coiled-coil region" evidence="1">
    <location>
        <begin position="153"/>
        <end position="201"/>
    </location>
</feature>
<keyword evidence="3" id="KW-1185">Reference proteome</keyword>
<evidence type="ECO:0000256" key="1">
    <source>
        <dbReference type="SAM" id="Coils"/>
    </source>
</evidence>
<evidence type="ECO:0000313" key="3">
    <source>
        <dbReference type="Proteomes" id="UP000216024"/>
    </source>
</evidence>